<feature type="domain" description="Aspartate/ornithine carbamoyltransferase Asp/Orn-binding" evidence="7">
    <location>
        <begin position="154"/>
        <end position="324"/>
    </location>
</feature>
<dbReference type="PRINTS" id="PR00102">
    <property type="entry name" value="OTCASE"/>
</dbReference>
<comment type="catalytic activity">
    <reaction evidence="4">
        <text>carbamoyl phosphate + L-ornithine = L-citrulline + phosphate + H(+)</text>
        <dbReference type="Rhea" id="RHEA:19513"/>
        <dbReference type="ChEBI" id="CHEBI:15378"/>
        <dbReference type="ChEBI" id="CHEBI:43474"/>
        <dbReference type="ChEBI" id="CHEBI:46911"/>
        <dbReference type="ChEBI" id="CHEBI:57743"/>
        <dbReference type="ChEBI" id="CHEBI:58228"/>
        <dbReference type="EC" id="2.1.3.3"/>
    </reaction>
</comment>
<accession>A0A4D6YLZ8</accession>
<organism evidence="9 10">
    <name type="scientific">Buchnera aphidicola</name>
    <name type="common">Thelaxes californica</name>
    <dbReference type="NCBI Taxonomy" id="1315998"/>
    <lineage>
        <taxon>Bacteria</taxon>
        <taxon>Pseudomonadati</taxon>
        <taxon>Pseudomonadota</taxon>
        <taxon>Gammaproteobacteria</taxon>
        <taxon>Enterobacterales</taxon>
        <taxon>Erwiniaceae</taxon>
        <taxon>Buchnera</taxon>
    </lineage>
</organism>
<dbReference type="PANTHER" id="PTHR45753:SF2">
    <property type="entry name" value="ORNITHINE CARBAMOYLTRANSFERASE"/>
    <property type="match status" value="1"/>
</dbReference>
<dbReference type="OrthoDB" id="9802587at2"/>
<dbReference type="Pfam" id="PF02729">
    <property type="entry name" value="OTCace_N"/>
    <property type="match status" value="1"/>
</dbReference>
<dbReference type="EC" id="2.1.3.3" evidence="2 5"/>
<evidence type="ECO:0000259" key="7">
    <source>
        <dbReference type="Pfam" id="PF00185"/>
    </source>
</evidence>
<dbReference type="PANTHER" id="PTHR45753">
    <property type="entry name" value="ORNITHINE CARBAMOYLTRANSFERASE, MITOCHONDRIAL"/>
    <property type="match status" value="1"/>
</dbReference>
<dbReference type="Pfam" id="PF00185">
    <property type="entry name" value="OTCace"/>
    <property type="match status" value="1"/>
</dbReference>
<evidence type="ECO:0000256" key="5">
    <source>
        <dbReference type="NCBIfam" id="TIGR00658"/>
    </source>
</evidence>
<proteinExistence type="inferred from homology"/>
<dbReference type="NCBIfam" id="TIGR00658">
    <property type="entry name" value="orni_carb_tr"/>
    <property type="match status" value="1"/>
</dbReference>
<dbReference type="Proteomes" id="UP000298782">
    <property type="component" value="Chromosome"/>
</dbReference>
<dbReference type="EMBL" id="CP034852">
    <property type="protein sequence ID" value="QCI26994.1"/>
    <property type="molecule type" value="Genomic_DNA"/>
</dbReference>
<reference evidence="9 10" key="1">
    <citation type="submission" date="2018-12" db="EMBL/GenBank/DDBJ databases">
        <authorList>
            <person name="Chong R.A."/>
        </authorList>
    </citation>
    <scope>NUCLEOTIDE SEQUENCE [LARGE SCALE GENOMIC DNA]</scope>
    <source>
        <strain evidence="9 10">Tca</strain>
    </source>
</reference>
<dbReference type="GO" id="GO:0016597">
    <property type="term" value="F:amino acid binding"/>
    <property type="evidence" value="ECO:0007669"/>
    <property type="project" value="InterPro"/>
</dbReference>
<sequence length="334" mass="38670">KLIQRNCITLSDFTITEIEKIIKFSIFLKKKKQSNNEIQYLKNKNIVLIFEQPSTRTKCSAIVACNEQGAHVTYLDSINSHFKYKESIKDTIIFLSSLYDGILYRGKKHTDLENIVKNSSIPVWNGLTDKTHPTQILSDLVTIKEYSTDKKWSEINITYVGDATNNICSTFIEIAKIINLNLTIVSPKELKPNINTIDFKNHEKYKNIKYTENIEEGVQQADFIYTDIWLSMNESEKLWNDRINILKNYQVNQNMILLSNNKNVKIMHCLPALYDSSTKIGKKILLNNKLNNGVEITHDVFFSKNSIVFDQAKNKIFSLKAIMISSLIKLKYFF</sequence>
<dbReference type="InterPro" id="IPR006131">
    <property type="entry name" value="Asp_carbamoyltransf_Asp/Orn-bd"/>
</dbReference>
<evidence type="ECO:0000313" key="10">
    <source>
        <dbReference type="Proteomes" id="UP000298782"/>
    </source>
</evidence>
<dbReference type="InterPro" id="IPR036901">
    <property type="entry name" value="Asp/Orn_carbamoylTrfase_sf"/>
</dbReference>
<evidence type="ECO:0000256" key="6">
    <source>
        <dbReference type="RuleBase" id="RU003634"/>
    </source>
</evidence>
<dbReference type="RefSeq" id="WP_158353905.1">
    <property type="nucleotide sequence ID" value="NZ_CP034852.1"/>
</dbReference>
<dbReference type="PRINTS" id="PR00100">
    <property type="entry name" value="AOTCASE"/>
</dbReference>
<evidence type="ECO:0000259" key="8">
    <source>
        <dbReference type="Pfam" id="PF02729"/>
    </source>
</evidence>
<dbReference type="GO" id="GO:0019240">
    <property type="term" value="P:citrulline biosynthetic process"/>
    <property type="evidence" value="ECO:0007669"/>
    <property type="project" value="TreeGrafter"/>
</dbReference>
<feature type="domain" description="Aspartate/ornithine carbamoyltransferase carbamoyl-P binding" evidence="8">
    <location>
        <begin position="5"/>
        <end position="145"/>
    </location>
</feature>
<dbReference type="GO" id="GO:0004585">
    <property type="term" value="F:ornithine carbamoyltransferase activity"/>
    <property type="evidence" value="ECO:0007669"/>
    <property type="project" value="UniProtKB-UniRule"/>
</dbReference>
<name>A0A4D6YLZ8_9GAMM</name>
<keyword evidence="3 6" id="KW-0808">Transferase</keyword>
<dbReference type="AlphaFoldDB" id="A0A4D6YLZ8"/>
<dbReference type="InterPro" id="IPR002292">
    <property type="entry name" value="Orn/put_carbamltrans"/>
</dbReference>
<dbReference type="SUPFAM" id="SSF53671">
    <property type="entry name" value="Aspartate/ornithine carbamoyltransferase"/>
    <property type="match status" value="1"/>
</dbReference>
<comment type="similarity">
    <text evidence="1">Belongs to the aspartate/ornithine carbamoyltransferase superfamily. OTCase family.</text>
</comment>
<dbReference type="InterPro" id="IPR006132">
    <property type="entry name" value="Asp/Orn_carbamoyltranf_P-bd"/>
</dbReference>
<protein>
    <recommendedName>
        <fullName evidence="2 5">Ornithine carbamoyltransferase</fullName>
        <ecNumber evidence="2 5">2.1.3.3</ecNumber>
    </recommendedName>
</protein>
<gene>
    <name evidence="9" type="primary">argF</name>
    <name evidence="9" type="ORF">D9V80_01425</name>
</gene>
<evidence type="ECO:0000256" key="1">
    <source>
        <dbReference type="ARBA" id="ARBA00007805"/>
    </source>
</evidence>
<dbReference type="GO" id="GO:0042450">
    <property type="term" value="P:L-arginine biosynthetic process via ornithine"/>
    <property type="evidence" value="ECO:0007669"/>
    <property type="project" value="UniProtKB-UniRule"/>
</dbReference>
<dbReference type="InterPro" id="IPR006130">
    <property type="entry name" value="Asp/Orn_carbamoylTrfase"/>
</dbReference>
<evidence type="ECO:0000313" key="9">
    <source>
        <dbReference type="EMBL" id="QCI26994.1"/>
    </source>
</evidence>
<feature type="non-terminal residue" evidence="9">
    <location>
        <position position="1"/>
    </location>
</feature>
<evidence type="ECO:0000256" key="3">
    <source>
        <dbReference type="ARBA" id="ARBA00022679"/>
    </source>
</evidence>
<dbReference type="Gene3D" id="3.40.50.1370">
    <property type="entry name" value="Aspartate/ornithine carbamoyltransferase"/>
    <property type="match status" value="2"/>
</dbReference>
<evidence type="ECO:0000256" key="4">
    <source>
        <dbReference type="ARBA" id="ARBA00048772"/>
    </source>
</evidence>
<keyword evidence="10" id="KW-1185">Reference proteome</keyword>
<evidence type="ECO:0000256" key="2">
    <source>
        <dbReference type="ARBA" id="ARBA00013007"/>
    </source>
</evidence>
<reference evidence="9 10" key="2">
    <citation type="submission" date="2019-05" db="EMBL/GenBank/DDBJ databases">
        <title>Genome evolution of the obligate endosymbiont Buchnera aphidicola.</title>
        <authorList>
            <person name="Moran N.A."/>
        </authorList>
    </citation>
    <scope>NUCLEOTIDE SEQUENCE [LARGE SCALE GENOMIC DNA]</scope>
    <source>
        <strain evidence="9 10">Tca</strain>
    </source>
</reference>